<proteinExistence type="predicted"/>
<dbReference type="EMBL" id="MDDG01000011">
    <property type="protein sequence ID" value="OQE36842.1"/>
    <property type="molecule type" value="Genomic_DNA"/>
</dbReference>
<evidence type="ECO:0000256" key="1">
    <source>
        <dbReference type="SAM" id="SignalP"/>
    </source>
</evidence>
<feature type="signal peptide" evidence="1">
    <location>
        <begin position="1"/>
        <end position="26"/>
    </location>
</feature>
<name>A0A1V6UEE4_9EURO</name>
<keyword evidence="1" id="KW-0732">Signal</keyword>
<dbReference type="AlphaFoldDB" id="A0A1V6UEE4"/>
<gene>
    <name evidence="2" type="ORF">PENCOP_c011G07619</name>
</gene>
<evidence type="ECO:0000313" key="3">
    <source>
        <dbReference type="Proteomes" id="UP000191500"/>
    </source>
</evidence>
<feature type="chain" id="PRO_5012912625" evidence="1">
    <location>
        <begin position="27"/>
        <end position="254"/>
    </location>
</feature>
<sequence>MGSDKGIKRLIALILFLFSCLTTCLSVPTNSFATLSNQPPKRLPSARSLSAHHDGLVKRVDQAYAPFLADLSIATRVAQEEERFLAFGADSAILASDGFTGCIGVVIASSQGAIIGHYTDTEQGMNRAKQYLASLITENKKALVGAQAWIFAHVSLKDPDTFVSEPNNQVLESIVQTNLGITPAQVKYIDPMDAMDPDDELHWELWEQDSIDLLSGGIIVKHKGGNPTTDVIFVNLDWQKAAAEASIANGMHSL</sequence>
<dbReference type="PROSITE" id="PS51257">
    <property type="entry name" value="PROKAR_LIPOPROTEIN"/>
    <property type="match status" value="1"/>
</dbReference>
<keyword evidence="3" id="KW-1185">Reference proteome</keyword>
<comment type="caution">
    <text evidence="2">The sequence shown here is derived from an EMBL/GenBank/DDBJ whole genome shotgun (WGS) entry which is preliminary data.</text>
</comment>
<protein>
    <submittedName>
        <fullName evidence="2">Uncharacterized protein</fullName>
    </submittedName>
</protein>
<evidence type="ECO:0000313" key="2">
    <source>
        <dbReference type="EMBL" id="OQE36842.1"/>
    </source>
</evidence>
<dbReference type="Proteomes" id="UP000191500">
    <property type="component" value="Unassembled WGS sequence"/>
</dbReference>
<organism evidence="2 3">
    <name type="scientific">Penicillium coprophilum</name>
    <dbReference type="NCBI Taxonomy" id="36646"/>
    <lineage>
        <taxon>Eukaryota</taxon>
        <taxon>Fungi</taxon>
        <taxon>Dikarya</taxon>
        <taxon>Ascomycota</taxon>
        <taxon>Pezizomycotina</taxon>
        <taxon>Eurotiomycetes</taxon>
        <taxon>Eurotiomycetidae</taxon>
        <taxon>Eurotiales</taxon>
        <taxon>Aspergillaceae</taxon>
        <taxon>Penicillium</taxon>
    </lineage>
</organism>
<reference evidence="3" key="1">
    <citation type="journal article" date="2017" name="Nat. Microbiol.">
        <title>Global analysis of biosynthetic gene clusters reveals vast potential of secondary metabolite production in Penicillium species.</title>
        <authorList>
            <person name="Nielsen J.C."/>
            <person name="Grijseels S."/>
            <person name="Prigent S."/>
            <person name="Ji B."/>
            <person name="Dainat J."/>
            <person name="Nielsen K.F."/>
            <person name="Frisvad J.C."/>
            <person name="Workman M."/>
            <person name="Nielsen J."/>
        </authorList>
    </citation>
    <scope>NUCLEOTIDE SEQUENCE [LARGE SCALE GENOMIC DNA]</scope>
    <source>
        <strain evidence="3">IBT 31321</strain>
    </source>
</reference>
<accession>A0A1V6UEE4</accession>